<dbReference type="InterPro" id="IPR011010">
    <property type="entry name" value="DNA_brk_join_enz"/>
</dbReference>
<feature type="domain" description="Tyr recombinase" evidence="5">
    <location>
        <begin position="223"/>
        <end position="406"/>
    </location>
</feature>
<keyword evidence="3" id="KW-0233">DNA recombination</keyword>
<feature type="domain" description="Core-binding (CB)" evidence="6">
    <location>
        <begin position="118"/>
        <end position="200"/>
    </location>
</feature>
<dbReference type="PANTHER" id="PTHR30349:SF90">
    <property type="entry name" value="TYROSINE RECOMBINASE XERD"/>
    <property type="match status" value="1"/>
</dbReference>
<accession>A0A011RCJ1</accession>
<dbReference type="SUPFAM" id="SSF56349">
    <property type="entry name" value="DNA breaking-rejoining enzymes"/>
    <property type="match status" value="1"/>
</dbReference>
<dbReference type="InterPro" id="IPR010998">
    <property type="entry name" value="Integrase_recombinase_N"/>
</dbReference>
<dbReference type="InterPro" id="IPR050090">
    <property type="entry name" value="Tyrosine_recombinase_XerCD"/>
</dbReference>
<evidence type="ECO:0000313" key="7">
    <source>
        <dbReference type="EMBL" id="EXI88939.1"/>
    </source>
</evidence>
<protein>
    <submittedName>
        <fullName evidence="7">Tyrosine recombinase XerC</fullName>
    </submittedName>
</protein>
<dbReference type="PROSITE" id="PS51898">
    <property type="entry name" value="TYR_RECOMBINASE"/>
    <property type="match status" value="1"/>
</dbReference>
<proteinExistence type="predicted"/>
<evidence type="ECO:0000256" key="4">
    <source>
        <dbReference type="PROSITE-ProRule" id="PRU01248"/>
    </source>
</evidence>
<keyword evidence="8" id="KW-1185">Reference proteome</keyword>
<evidence type="ECO:0000313" key="8">
    <source>
        <dbReference type="Proteomes" id="UP000022141"/>
    </source>
</evidence>
<dbReference type="Gene3D" id="1.10.150.130">
    <property type="match status" value="2"/>
</dbReference>
<dbReference type="PANTHER" id="PTHR30349">
    <property type="entry name" value="PHAGE INTEGRASE-RELATED"/>
    <property type="match status" value="1"/>
</dbReference>
<dbReference type="AlphaFoldDB" id="A0A011RCJ1"/>
<dbReference type="Proteomes" id="UP000022141">
    <property type="component" value="Unassembled WGS sequence"/>
</dbReference>
<dbReference type="InterPro" id="IPR004107">
    <property type="entry name" value="Integrase_SAM-like_N"/>
</dbReference>
<dbReference type="GO" id="GO:0003677">
    <property type="term" value="F:DNA binding"/>
    <property type="evidence" value="ECO:0007669"/>
    <property type="project" value="UniProtKB-UniRule"/>
</dbReference>
<dbReference type="EMBL" id="JEMY01000023">
    <property type="protein sequence ID" value="EXI88939.1"/>
    <property type="molecule type" value="Genomic_DNA"/>
</dbReference>
<comment type="caution">
    <text evidence="7">The sequence shown here is derived from an EMBL/GenBank/DDBJ whole genome shotgun (WGS) entry which is preliminary data.</text>
</comment>
<dbReference type="Gene3D" id="1.10.443.10">
    <property type="entry name" value="Intergrase catalytic core"/>
    <property type="match status" value="1"/>
</dbReference>
<evidence type="ECO:0000259" key="5">
    <source>
        <dbReference type="PROSITE" id="PS51898"/>
    </source>
</evidence>
<keyword evidence="2 4" id="KW-0238">DNA-binding</keyword>
<dbReference type="PROSITE" id="PS51900">
    <property type="entry name" value="CB"/>
    <property type="match status" value="1"/>
</dbReference>
<dbReference type="GO" id="GO:0006310">
    <property type="term" value="P:DNA recombination"/>
    <property type="evidence" value="ECO:0007669"/>
    <property type="project" value="UniProtKB-KW"/>
</dbReference>
<dbReference type="Pfam" id="PF00589">
    <property type="entry name" value="Phage_integrase"/>
    <property type="match status" value="1"/>
</dbReference>
<reference evidence="7" key="1">
    <citation type="submission" date="2014-02" db="EMBL/GenBank/DDBJ databases">
        <title>Expanding our view of genomic diversity in Candidatus Accumulibacter clades.</title>
        <authorList>
            <person name="Skennerton C.T."/>
            <person name="Barr J.J."/>
            <person name="Slater F.R."/>
            <person name="Bond P.L."/>
            <person name="Tyson G.W."/>
        </authorList>
    </citation>
    <scope>NUCLEOTIDE SEQUENCE [LARGE SCALE GENOMIC DNA]</scope>
</reference>
<dbReference type="STRING" id="1454004.AW11_01875"/>
<dbReference type="CDD" id="cd01188">
    <property type="entry name" value="INT_RitA_C_like"/>
    <property type="match status" value="1"/>
</dbReference>
<sequence length="413" mass="45793">MTLTRHGATTAPDGQPCTGPLAPHVEGFAAQLSRKGYAQTTVRAKCNVLADLSRWLERRRLTLAALDEDRLTQFLATLRHGEKKWRGDSATGQQLLEYLRGSDEIAAAAQRIDRTPAACLTGDFEEFLHSERGLSRSTLISYLPIVRRFLDERFGREALHLELLRPQDLHGFILRELLRISRSHGKRVITALRSFLRFLLQRGAIQTDLARTLPGVASWRLSHLPKSLPPKQVEQLLACCDRSTPTGKRDYAILLLLARLGLRGGEVLAMTLEDLDWERGEIVVRGKGQRLERLPLPEDVGAALACYLCEVRPACATRRVFIRMKAPLQGLAGPVAVCCIVRRALQRAGLNPEFKGAHLLRHSLATNLLHRGASLGEIGQLLRHQQPTTTQIYAKVDIAALRGIALAWPGGAS</sequence>
<dbReference type="Pfam" id="PF02899">
    <property type="entry name" value="Phage_int_SAM_1"/>
    <property type="match status" value="1"/>
</dbReference>
<name>A0A011RCJ1_ACCRE</name>
<evidence type="ECO:0000259" key="6">
    <source>
        <dbReference type="PROSITE" id="PS51900"/>
    </source>
</evidence>
<dbReference type="InterPro" id="IPR013762">
    <property type="entry name" value="Integrase-like_cat_sf"/>
</dbReference>
<gene>
    <name evidence="7" type="primary">xerC_2</name>
    <name evidence="7" type="ORF">AW11_01875</name>
</gene>
<evidence type="ECO:0000256" key="2">
    <source>
        <dbReference type="ARBA" id="ARBA00023125"/>
    </source>
</evidence>
<dbReference type="InterPro" id="IPR002104">
    <property type="entry name" value="Integrase_catalytic"/>
</dbReference>
<keyword evidence="1" id="KW-0229">DNA integration</keyword>
<dbReference type="eggNOG" id="COG4974">
    <property type="taxonomic scope" value="Bacteria"/>
</dbReference>
<dbReference type="InterPro" id="IPR044068">
    <property type="entry name" value="CB"/>
</dbReference>
<organism evidence="7 8">
    <name type="scientific">Accumulibacter regalis</name>
    <dbReference type="NCBI Taxonomy" id="522306"/>
    <lineage>
        <taxon>Bacteria</taxon>
        <taxon>Pseudomonadati</taxon>
        <taxon>Pseudomonadota</taxon>
        <taxon>Betaproteobacteria</taxon>
        <taxon>Candidatus Accumulibacter</taxon>
    </lineage>
</organism>
<dbReference type="GO" id="GO:0015074">
    <property type="term" value="P:DNA integration"/>
    <property type="evidence" value="ECO:0007669"/>
    <property type="project" value="UniProtKB-KW"/>
</dbReference>
<dbReference type="PATRIC" id="fig|1454004.3.peg.1936"/>
<evidence type="ECO:0000256" key="3">
    <source>
        <dbReference type="ARBA" id="ARBA00023172"/>
    </source>
</evidence>
<evidence type="ECO:0000256" key="1">
    <source>
        <dbReference type="ARBA" id="ARBA00022908"/>
    </source>
</evidence>